<evidence type="ECO:0000313" key="2">
    <source>
        <dbReference type="Proteomes" id="UP000252519"/>
    </source>
</evidence>
<dbReference type="Gene3D" id="1.25.10.10">
    <property type="entry name" value="Leucine-rich Repeat Variant"/>
    <property type="match status" value="1"/>
</dbReference>
<feature type="non-terminal residue" evidence="1">
    <location>
        <position position="82"/>
    </location>
</feature>
<dbReference type="Pfam" id="PF18829">
    <property type="entry name" value="Importin_rep_6"/>
    <property type="match status" value="1"/>
</dbReference>
<dbReference type="InterPro" id="IPR016024">
    <property type="entry name" value="ARM-type_fold"/>
</dbReference>
<dbReference type="InterPro" id="IPR041389">
    <property type="entry name" value="Importin_rep_6"/>
</dbReference>
<evidence type="ECO:0000313" key="1">
    <source>
        <dbReference type="EMBL" id="RCN53696.1"/>
    </source>
</evidence>
<sequence length="82" mass="9622">MEKPSIWGDSARLPFLKEIENEILARISEAIHNLFEAFGEAFFDHMEPLIPNFLQLIDLKRTYQSRQYGVCYIIDCIEFAPK</sequence>
<keyword evidence="2" id="KW-1185">Reference proteome</keyword>
<dbReference type="SUPFAM" id="SSF48371">
    <property type="entry name" value="ARM repeat"/>
    <property type="match status" value="1"/>
</dbReference>
<name>A0A368HAX7_ANCCA</name>
<dbReference type="OrthoDB" id="543373at2759"/>
<proteinExistence type="predicted"/>
<reference evidence="1 2" key="1">
    <citation type="submission" date="2014-10" db="EMBL/GenBank/DDBJ databases">
        <title>Draft genome of the hookworm Ancylostoma caninum.</title>
        <authorList>
            <person name="Mitreva M."/>
        </authorList>
    </citation>
    <scope>NUCLEOTIDE SEQUENCE [LARGE SCALE GENOMIC DNA]</scope>
    <source>
        <strain evidence="1 2">Baltimore</strain>
    </source>
</reference>
<dbReference type="AlphaFoldDB" id="A0A368HAX7"/>
<organism evidence="1 2">
    <name type="scientific">Ancylostoma caninum</name>
    <name type="common">Dog hookworm</name>
    <dbReference type="NCBI Taxonomy" id="29170"/>
    <lineage>
        <taxon>Eukaryota</taxon>
        <taxon>Metazoa</taxon>
        <taxon>Ecdysozoa</taxon>
        <taxon>Nematoda</taxon>
        <taxon>Chromadorea</taxon>
        <taxon>Rhabditida</taxon>
        <taxon>Rhabditina</taxon>
        <taxon>Rhabditomorpha</taxon>
        <taxon>Strongyloidea</taxon>
        <taxon>Ancylostomatidae</taxon>
        <taxon>Ancylostomatinae</taxon>
        <taxon>Ancylostoma</taxon>
    </lineage>
</organism>
<dbReference type="Proteomes" id="UP000252519">
    <property type="component" value="Unassembled WGS sequence"/>
</dbReference>
<accession>A0A368HAX7</accession>
<dbReference type="InterPro" id="IPR011989">
    <property type="entry name" value="ARM-like"/>
</dbReference>
<dbReference type="STRING" id="29170.A0A368HAX7"/>
<protein>
    <submittedName>
        <fullName evidence="1">Uncharacterized protein</fullName>
    </submittedName>
</protein>
<comment type="caution">
    <text evidence="1">The sequence shown here is derived from an EMBL/GenBank/DDBJ whole genome shotgun (WGS) entry which is preliminary data.</text>
</comment>
<gene>
    <name evidence="1" type="ORF">ANCCAN_00190</name>
</gene>
<dbReference type="EMBL" id="JOJR01000001">
    <property type="protein sequence ID" value="RCN53696.1"/>
    <property type="molecule type" value="Genomic_DNA"/>
</dbReference>